<keyword evidence="3" id="KW-1133">Transmembrane helix</keyword>
<dbReference type="GO" id="GO:0016020">
    <property type="term" value="C:membrane"/>
    <property type="evidence" value="ECO:0007669"/>
    <property type="project" value="UniProtKB-SubCell"/>
</dbReference>
<dbReference type="InterPro" id="IPR000742">
    <property type="entry name" value="EGF"/>
</dbReference>
<sequence>MKLCVLNTSLLLCVEAFSVIFAITISLKGKERIEYNLGYERMQTDSINLIFKFRTIDPSGLIFYGTNLLRGDFICLELINGELRYTSKIGFDDKSDQKLVVGNNLNTYEWHRVNLTRVGRNVSIILDNVKNERYFDGDFEKVILGGRVYFGGVSEQVDLSLHQLTTRKFSGCLQNLMFNNIDIFYNAKYSEEKFQTFGDVLWDRCEDIDYDPVMFQSQQDHALIPTFIKDSLNVVLNFRTAIKNGLIFFKPSKALCVYLALKDGVLTLEVDFAKRNENPILIKLGKDFNDGFWHRVEFLITSKKVMLQIEKFYEEVDLKKGYSHYPVQFDINNSSLAGGNEEKLGGFVGCIYNIWVDNTLIDFSKLGDEYTFGVIKKCELKDHCLFTPCQHGGICSQDFHTYKCDCSFIHYYGDKCQHSIFQQGCQAYKDLGVKEDSYCMIDPDGDKGAVKPFKVLCNMTSDSKLAFTILSHKKENNDIPIYMGEREGNTLKTVFDYGLSIEAIEVMFRSASACQQFIQLKCRNTRLLNSPSGPAVVHWEGREGLKEDYWGGAPPDSSMCACGVNQTCADGLKFCNCDISDDIWREDSGFINEIDRLPIMAIYANISANNSYLSVGALKCHFTNNVNELGSFKERSLAACLSVNAKPTELPTLKITTANFNGKQVEGWLKTIESTSATLENSIIQKVNFNLTLAIPSNDADKDGLKLQLGKWAILSIAIMVVLVAIIIGVVCIVKRWQRSSNRTEFDDDDEYQVSNQERTEMCTFFGAVARNERNRPVIEVHRHSIHFDTFDELPPAYREYGDRSLQQPITTHIDLSYKSRKSGFFC</sequence>
<evidence type="ECO:0000313" key="6">
    <source>
        <dbReference type="EMBL" id="CRX73258.1"/>
    </source>
</evidence>
<dbReference type="OrthoDB" id="26719at2759"/>
<evidence type="ECO:0000256" key="2">
    <source>
        <dbReference type="PROSITE-ProRule" id="PRU00076"/>
    </source>
</evidence>
<dbReference type="PROSITE" id="PS50026">
    <property type="entry name" value="EGF_3"/>
    <property type="match status" value="1"/>
</dbReference>
<keyword evidence="2" id="KW-0245">EGF-like domain</keyword>
<dbReference type="PANTHER" id="PTHR15036">
    <property type="entry name" value="PIKACHURIN-LIKE PROTEIN"/>
    <property type="match status" value="1"/>
</dbReference>
<dbReference type="InterPro" id="IPR001791">
    <property type="entry name" value="Laminin_G"/>
</dbReference>
<dbReference type="Gene3D" id="2.10.25.10">
    <property type="entry name" value="Laminin"/>
    <property type="match status" value="1"/>
</dbReference>
<name>A0A0H5FPT1_HYDVU</name>
<protein>
    <submittedName>
        <fullName evidence="6">Contactin-associated protein 4-like</fullName>
    </submittedName>
</protein>
<feature type="domain" description="Laminin G" evidence="4">
    <location>
        <begin position="24"/>
        <end position="205"/>
    </location>
</feature>
<dbReference type="CDD" id="cd00110">
    <property type="entry name" value="LamG"/>
    <property type="match status" value="2"/>
</dbReference>
<keyword evidence="3" id="KW-0472">Membrane</keyword>
<evidence type="ECO:0000256" key="1">
    <source>
        <dbReference type="ARBA" id="ARBA00023157"/>
    </source>
</evidence>
<dbReference type="AlphaFoldDB" id="A0A0H5FPT1"/>
<organism evidence="6">
    <name type="scientific">Hydra vulgaris</name>
    <name type="common">Hydra</name>
    <name type="synonym">Hydra attenuata</name>
    <dbReference type="NCBI Taxonomy" id="6087"/>
    <lineage>
        <taxon>Eukaryota</taxon>
        <taxon>Metazoa</taxon>
        <taxon>Cnidaria</taxon>
        <taxon>Hydrozoa</taxon>
        <taxon>Hydroidolina</taxon>
        <taxon>Anthoathecata</taxon>
        <taxon>Aplanulata</taxon>
        <taxon>Hydridae</taxon>
        <taxon>Hydra</taxon>
    </lineage>
</organism>
<evidence type="ECO:0000259" key="4">
    <source>
        <dbReference type="PROSITE" id="PS50025"/>
    </source>
</evidence>
<comment type="caution">
    <text evidence="2">Lacks conserved residue(s) required for the propagation of feature annotation.</text>
</comment>
<accession>A0A0H5FPT1</accession>
<dbReference type="SUPFAM" id="SSF49899">
    <property type="entry name" value="Concanavalin A-like lectins/glucanases"/>
    <property type="match status" value="2"/>
</dbReference>
<dbReference type="PANTHER" id="PTHR15036:SF49">
    <property type="entry name" value="AXOTACTIN"/>
    <property type="match status" value="1"/>
</dbReference>
<feature type="domain" description="Laminin G" evidence="4">
    <location>
        <begin position="211"/>
        <end position="378"/>
    </location>
</feature>
<dbReference type="Pfam" id="PF02210">
    <property type="entry name" value="Laminin_G_2"/>
    <property type="match status" value="2"/>
</dbReference>
<dbReference type="PROSITE" id="PS50025">
    <property type="entry name" value="LAM_G_DOMAIN"/>
    <property type="match status" value="2"/>
</dbReference>
<dbReference type="InterPro" id="IPR050372">
    <property type="entry name" value="Neurexin-related_CASP"/>
</dbReference>
<dbReference type="EMBL" id="LN868234">
    <property type="protein sequence ID" value="CRX73258.1"/>
    <property type="molecule type" value="mRNA"/>
</dbReference>
<dbReference type="Gene3D" id="2.60.120.1000">
    <property type="match status" value="1"/>
</dbReference>
<feature type="transmembrane region" description="Helical" evidence="3">
    <location>
        <begin position="712"/>
        <end position="734"/>
    </location>
</feature>
<feature type="domain" description="EGF-like" evidence="5">
    <location>
        <begin position="380"/>
        <end position="417"/>
    </location>
</feature>
<dbReference type="InterPro" id="IPR013320">
    <property type="entry name" value="ConA-like_dom_sf"/>
</dbReference>
<keyword evidence="3" id="KW-0812">Transmembrane</keyword>
<evidence type="ECO:0000259" key="5">
    <source>
        <dbReference type="PROSITE" id="PS50026"/>
    </source>
</evidence>
<dbReference type="SMART" id="SM00282">
    <property type="entry name" value="LamG"/>
    <property type="match status" value="2"/>
</dbReference>
<gene>
    <name evidence="6" type="primary">CNTNAP4L</name>
</gene>
<proteinExistence type="evidence at transcript level"/>
<reference evidence="6" key="1">
    <citation type="submission" date="2015-06" db="EMBL/GenBank/DDBJ databases">
        <title>Multifunctionality and plasticity characterize epithelial cells in Hydra.</title>
        <authorList>
            <person name="Buzgariu W."/>
            <person name="Al Haddad S."/>
            <person name="Tomczyk S."/>
            <person name="Wenger Y."/>
            <person name="Galliot B."/>
        </authorList>
    </citation>
    <scope>NUCLEOTIDE SEQUENCE</scope>
    <source>
        <strain evidence="6">Jussy strain</strain>
        <tissue evidence="6">Whole organism</tissue>
    </source>
</reference>
<dbReference type="Gene3D" id="2.60.120.200">
    <property type="match status" value="2"/>
</dbReference>
<dbReference type="SUPFAM" id="SSF57196">
    <property type="entry name" value="EGF/Laminin"/>
    <property type="match status" value="1"/>
</dbReference>
<keyword evidence="1" id="KW-1015">Disulfide bond</keyword>
<evidence type="ECO:0000256" key="3">
    <source>
        <dbReference type="SAM" id="Phobius"/>
    </source>
</evidence>